<gene>
    <name evidence="2" type="ORF">E5342_14030</name>
</gene>
<evidence type="ECO:0000259" key="1">
    <source>
        <dbReference type="Pfam" id="PF00899"/>
    </source>
</evidence>
<name>A0A4V3RPG9_PARDI</name>
<dbReference type="Proteomes" id="UP000310032">
    <property type="component" value="Unassembled WGS sequence"/>
</dbReference>
<dbReference type="GO" id="GO:0061504">
    <property type="term" value="P:cyclic threonylcarbamoyladenosine biosynthetic process"/>
    <property type="evidence" value="ECO:0007669"/>
    <property type="project" value="TreeGrafter"/>
</dbReference>
<dbReference type="CDD" id="cd01483">
    <property type="entry name" value="E1_enzyme_family"/>
    <property type="match status" value="1"/>
</dbReference>
<sequence>MKERYSRNRIYIREDEQELIGKKRLFLGGSGIGSVIAECAIRFGFENITIVDGDKVELSNLNRQNYTFGDIGRYKAECLAERLLMINPDANVMFHTCFIDRGNVKELLEGHDIAINALDFTSDIPFYFDEVCKEKGIPVLHPFNFGFGAFLTIVKPDSLQLAEVLGDYENADLRMVEQVCRYGIFWNEPKEWLERVIEEYKKEKGILPPPQLAIGSWIVAGDCVTAMYNMLTGKDVKVFPKFYLSTLYNNRN</sequence>
<evidence type="ECO:0000313" key="2">
    <source>
        <dbReference type="EMBL" id="TGY55580.1"/>
    </source>
</evidence>
<dbReference type="PANTHER" id="PTHR43267:SF1">
    <property type="entry name" value="TRNA THREONYLCARBAMOYLADENOSINE DEHYDRATASE"/>
    <property type="match status" value="1"/>
</dbReference>
<dbReference type="InterPro" id="IPR035985">
    <property type="entry name" value="Ubiquitin-activating_enz"/>
</dbReference>
<dbReference type="GO" id="GO:0016779">
    <property type="term" value="F:nucleotidyltransferase activity"/>
    <property type="evidence" value="ECO:0007669"/>
    <property type="project" value="UniProtKB-KW"/>
</dbReference>
<dbReference type="SUPFAM" id="SSF69572">
    <property type="entry name" value="Activating enzymes of the ubiquitin-like proteins"/>
    <property type="match status" value="1"/>
</dbReference>
<protein>
    <submittedName>
        <fullName evidence="2">ThiF family adenylyltransferase</fullName>
    </submittedName>
</protein>
<dbReference type="PANTHER" id="PTHR43267">
    <property type="entry name" value="TRNA THREONYLCARBAMOYLADENOSINE DEHYDRATASE"/>
    <property type="match status" value="1"/>
</dbReference>
<dbReference type="RefSeq" id="WP_135959608.1">
    <property type="nucleotide sequence ID" value="NZ_SRYM01000046.1"/>
</dbReference>
<dbReference type="GO" id="GO:0008641">
    <property type="term" value="F:ubiquitin-like modifier activating enzyme activity"/>
    <property type="evidence" value="ECO:0007669"/>
    <property type="project" value="InterPro"/>
</dbReference>
<dbReference type="EMBL" id="SRYM01000046">
    <property type="protein sequence ID" value="TGY55580.1"/>
    <property type="molecule type" value="Genomic_DNA"/>
</dbReference>
<dbReference type="Gene3D" id="3.40.50.720">
    <property type="entry name" value="NAD(P)-binding Rossmann-like Domain"/>
    <property type="match status" value="1"/>
</dbReference>
<reference evidence="2 3" key="1">
    <citation type="submission" date="2019-04" db="EMBL/GenBank/DDBJ databases">
        <title>Microbes associate with the intestines of laboratory mice.</title>
        <authorList>
            <person name="Navarre W."/>
            <person name="Wong E."/>
            <person name="Huang K."/>
            <person name="Tropini C."/>
            <person name="Ng K."/>
            <person name="Yu B."/>
        </authorList>
    </citation>
    <scope>NUCLEOTIDE SEQUENCE [LARGE SCALE GENOMIC DNA]</scope>
    <source>
        <strain evidence="2 3">NM39_I3</strain>
    </source>
</reference>
<keyword evidence="2" id="KW-0548">Nucleotidyltransferase</keyword>
<feature type="domain" description="THIF-type NAD/FAD binding fold" evidence="1">
    <location>
        <begin position="5"/>
        <end position="243"/>
    </location>
</feature>
<dbReference type="Pfam" id="PF00899">
    <property type="entry name" value="ThiF"/>
    <property type="match status" value="1"/>
</dbReference>
<organism evidence="2 3">
    <name type="scientific">Parabacteroides distasonis</name>
    <dbReference type="NCBI Taxonomy" id="823"/>
    <lineage>
        <taxon>Bacteria</taxon>
        <taxon>Pseudomonadati</taxon>
        <taxon>Bacteroidota</taxon>
        <taxon>Bacteroidia</taxon>
        <taxon>Bacteroidales</taxon>
        <taxon>Tannerellaceae</taxon>
        <taxon>Parabacteroides</taxon>
    </lineage>
</organism>
<dbReference type="InterPro" id="IPR000594">
    <property type="entry name" value="ThiF_NAD_FAD-bd"/>
</dbReference>
<dbReference type="AlphaFoldDB" id="A0A4V3RPG9"/>
<comment type="caution">
    <text evidence="2">The sequence shown here is derived from an EMBL/GenBank/DDBJ whole genome shotgun (WGS) entry which is preliminary data.</text>
</comment>
<evidence type="ECO:0000313" key="3">
    <source>
        <dbReference type="Proteomes" id="UP000310032"/>
    </source>
</evidence>
<proteinExistence type="predicted"/>
<dbReference type="GO" id="GO:0061503">
    <property type="term" value="F:tRNA threonylcarbamoyladenosine dehydratase"/>
    <property type="evidence" value="ECO:0007669"/>
    <property type="project" value="TreeGrafter"/>
</dbReference>
<keyword evidence="2" id="KW-0808">Transferase</keyword>
<dbReference type="InterPro" id="IPR045886">
    <property type="entry name" value="ThiF/MoeB/HesA"/>
</dbReference>
<accession>A0A4V3RPG9</accession>